<feature type="domain" description="Palmitoyltransferase DHHC" evidence="9">
    <location>
        <begin position="100"/>
        <end position="217"/>
    </location>
</feature>
<evidence type="ECO:0000256" key="7">
    <source>
        <dbReference type="RuleBase" id="RU079119"/>
    </source>
</evidence>
<feature type="transmembrane region" description="Helical" evidence="7">
    <location>
        <begin position="27"/>
        <end position="45"/>
    </location>
</feature>
<dbReference type="GO" id="GO:0006612">
    <property type="term" value="P:protein targeting to membrane"/>
    <property type="evidence" value="ECO:0007669"/>
    <property type="project" value="TreeGrafter"/>
</dbReference>
<keyword evidence="4 7" id="KW-1133">Transmembrane helix</keyword>
<dbReference type="EC" id="2.3.1.225" evidence="7"/>
<name>A0A8S1R854_9CILI</name>
<dbReference type="EMBL" id="CAJJDN010000147">
    <property type="protein sequence ID" value="CAD8123757.1"/>
    <property type="molecule type" value="Genomic_DNA"/>
</dbReference>
<keyword evidence="6 7" id="KW-0012">Acyltransferase</keyword>
<accession>A0A8S1R854</accession>
<keyword evidence="5 7" id="KW-0472">Membrane</keyword>
<evidence type="ECO:0000256" key="6">
    <source>
        <dbReference type="ARBA" id="ARBA00023315"/>
    </source>
</evidence>
<comment type="catalytic activity">
    <reaction evidence="7">
        <text>L-cysteinyl-[protein] + hexadecanoyl-CoA = S-hexadecanoyl-L-cysteinyl-[protein] + CoA</text>
        <dbReference type="Rhea" id="RHEA:36683"/>
        <dbReference type="Rhea" id="RHEA-COMP:10131"/>
        <dbReference type="Rhea" id="RHEA-COMP:11032"/>
        <dbReference type="ChEBI" id="CHEBI:29950"/>
        <dbReference type="ChEBI" id="CHEBI:57287"/>
        <dbReference type="ChEBI" id="CHEBI:57379"/>
        <dbReference type="ChEBI" id="CHEBI:74151"/>
        <dbReference type="EC" id="2.3.1.225"/>
    </reaction>
</comment>
<comment type="subcellular location">
    <subcellularLocation>
        <location evidence="1">Membrane</location>
        <topology evidence="1">Multi-pass membrane protein</topology>
    </subcellularLocation>
</comment>
<sequence>MDVDIKKGRLKAVRINGLINGVNCHQSISWIYSVFDIVIAYIFAFEFEDTGMKELQLILLTIIVTCIVYSCLRTTLIDPTDSVVKEEKLSKLQGKEYKTQIKSYCLVCQAHVQDKTKHCWNCNKCVSKFDHHCIWLNNCVGDQNYSYFFILVISLVALKIFKLSQDLQLLYMQTNFQILIYICIAVDPPVFIVLAYLLSMHLYFKYKNISTYDYIKSKKDSKDLKVKTQQNIQQKQIQNESSTGYGQLLSTSKRFDLKSQLSLKTGDSKKQNTNFFSNKQDEDKKGNQQTQQQITQIPSLFTSKPTTPGNEQDKKHQVQQFSKPKDLDDLKDKQIYNQVIVEDSEPQLNESSDDDDNCDQHYEKHHHCPNNSHTSDLHYNDEQINPKIDQINQNDLIIKQEIEINPDKQSDDQEGLSNQQSLHAQEPPPPSKCQTFHLTSQGDPKIIISLNNQNQISNNFTS</sequence>
<keyword evidence="2 7" id="KW-0808">Transferase</keyword>
<feature type="transmembrane region" description="Helical" evidence="7">
    <location>
        <begin position="145"/>
        <end position="164"/>
    </location>
</feature>
<evidence type="ECO:0000256" key="2">
    <source>
        <dbReference type="ARBA" id="ARBA00022679"/>
    </source>
</evidence>
<comment type="domain">
    <text evidence="7">The DHHC domain is required for palmitoyltransferase activity.</text>
</comment>
<evidence type="ECO:0000256" key="3">
    <source>
        <dbReference type="ARBA" id="ARBA00022692"/>
    </source>
</evidence>
<gene>
    <name evidence="10" type="ORF">PSON_ATCC_30995.1.T1470031</name>
</gene>
<dbReference type="GO" id="GO:0005783">
    <property type="term" value="C:endoplasmic reticulum"/>
    <property type="evidence" value="ECO:0007669"/>
    <property type="project" value="TreeGrafter"/>
</dbReference>
<dbReference type="PROSITE" id="PS50216">
    <property type="entry name" value="DHHC"/>
    <property type="match status" value="1"/>
</dbReference>
<feature type="compositionally biased region" description="Polar residues" evidence="8">
    <location>
        <begin position="263"/>
        <end position="278"/>
    </location>
</feature>
<feature type="compositionally biased region" description="Basic and acidic residues" evidence="8">
    <location>
        <begin position="323"/>
        <end position="334"/>
    </location>
</feature>
<evidence type="ECO:0000313" key="10">
    <source>
        <dbReference type="EMBL" id="CAD8123757.1"/>
    </source>
</evidence>
<feature type="compositionally biased region" description="Polar residues" evidence="8">
    <location>
        <begin position="298"/>
        <end position="310"/>
    </location>
</feature>
<feature type="transmembrane region" description="Helical" evidence="7">
    <location>
        <begin position="176"/>
        <end position="198"/>
    </location>
</feature>
<proteinExistence type="inferred from homology"/>
<keyword evidence="11" id="KW-1185">Reference proteome</keyword>
<dbReference type="OrthoDB" id="272303at2759"/>
<keyword evidence="3 7" id="KW-0812">Transmembrane</keyword>
<evidence type="ECO:0000313" key="11">
    <source>
        <dbReference type="Proteomes" id="UP000692954"/>
    </source>
</evidence>
<reference evidence="10" key="1">
    <citation type="submission" date="2021-01" db="EMBL/GenBank/DDBJ databases">
        <authorList>
            <consortium name="Genoscope - CEA"/>
            <person name="William W."/>
        </authorList>
    </citation>
    <scope>NUCLEOTIDE SEQUENCE</scope>
</reference>
<comment type="caution">
    <text evidence="10">The sequence shown here is derived from an EMBL/GenBank/DDBJ whole genome shotgun (WGS) entry which is preliminary data.</text>
</comment>
<feature type="transmembrane region" description="Helical" evidence="7">
    <location>
        <begin position="57"/>
        <end position="76"/>
    </location>
</feature>
<dbReference type="InterPro" id="IPR039859">
    <property type="entry name" value="PFA4/ZDH16/20/ERF2-like"/>
</dbReference>
<dbReference type="Proteomes" id="UP000692954">
    <property type="component" value="Unassembled WGS sequence"/>
</dbReference>
<evidence type="ECO:0000256" key="8">
    <source>
        <dbReference type="SAM" id="MobiDB-lite"/>
    </source>
</evidence>
<protein>
    <recommendedName>
        <fullName evidence="7">Palmitoyltransferase</fullName>
        <ecNumber evidence="7">2.3.1.225</ecNumber>
    </recommendedName>
</protein>
<dbReference type="GO" id="GO:0019706">
    <property type="term" value="F:protein-cysteine S-palmitoyltransferase activity"/>
    <property type="evidence" value="ECO:0007669"/>
    <property type="project" value="UniProtKB-EC"/>
</dbReference>
<evidence type="ECO:0000256" key="5">
    <source>
        <dbReference type="ARBA" id="ARBA00023136"/>
    </source>
</evidence>
<evidence type="ECO:0000259" key="9">
    <source>
        <dbReference type="Pfam" id="PF01529"/>
    </source>
</evidence>
<dbReference type="AlphaFoldDB" id="A0A8S1R854"/>
<feature type="region of interest" description="Disordered" evidence="8">
    <location>
        <begin position="408"/>
        <end position="432"/>
    </location>
</feature>
<dbReference type="GO" id="GO:0016020">
    <property type="term" value="C:membrane"/>
    <property type="evidence" value="ECO:0007669"/>
    <property type="project" value="UniProtKB-SubCell"/>
</dbReference>
<dbReference type="PANTHER" id="PTHR22883:SF203">
    <property type="entry name" value="PALMITOYLTRANSFERASE"/>
    <property type="match status" value="1"/>
</dbReference>
<dbReference type="GO" id="GO:0005794">
    <property type="term" value="C:Golgi apparatus"/>
    <property type="evidence" value="ECO:0007669"/>
    <property type="project" value="TreeGrafter"/>
</dbReference>
<feature type="region of interest" description="Disordered" evidence="8">
    <location>
        <begin position="263"/>
        <end position="379"/>
    </location>
</feature>
<organism evidence="10 11">
    <name type="scientific">Paramecium sonneborni</name>
    <dbReference type="NCBI Taxonomy" id="65129"/>
    <lineage>
        <taxon>Eukaryota</taxon>
        <taxon>Sar</taxon>
        <taxon>Alveolata</taxon>
        <taxon>Ciliophora</taxon>
        <taxon>Intramacronucleata</taxon>
        <taxon>Oligohymenophorea</taxon>
        <taxon>Peniculida</taxon>
        <taxon>Parameciidae</taxon>
        <taxon>Paramecium</taxon>
    </lineage>
</organism>
<feature type="compositionally biased region" description="Low complexity" evidence="8">
    <location>
        <begin position="288"/>
        <end position="297"/>
    </location>
</feature>
<evidence type="ECO:0000256" key="1">
    <source>
        <dbReference type="ARBA" id="ARBA00004141"/>
    </source>
</evidence>
<comment type="similarity">
    <text evidence="7">Belongs to the DHHC palmitoyltransferase family.</text>
</comment>
<evidence type="ECO:0000256" key="4">
    <source>
        <dbReference type="ARBA" id="ARBA00022989"/>
    </source>
</evidence>
<dbReference type="PANTHER" id="PTHR22883">
    <property type="entry name" value="ZINC FINGER DHHC DOMAIN CONTAINING PROTEIN"/>
    <property type="match status" value="1"/>
</dbReference>
<dbReference type="Pfam" id="PF01529">
    <property type="entry name" value="DHHC"/>
    <property type="match status" value="1"/>
</dbReference>
<dbReference type="InterPro" id="IPR001594">
    <property type="entry name" value="Palmitoyltrfase_DHHC"/>
</dbReference>